<keyword evidence="2" id="KW-1185">Reference proteome</keyword>
<protein>
    <submittedName>
        <fullName evidence="1">Uncharacterized protein</fullName>
    </submittedName>
</protein>
<dbReference type="EMBL" id="MN584918">
    <property type="protein sequence ID" value="QFR59879.1"/>
    <property type="molecule type" value="Genomic_DNA"/>
</dbReference>
<dbReference type="Proteomes" id="UP000325783">
    <property type="component" value="Segment"/>
</dbReference>
<gene>
    <name evidence="1" type="ORF">VOWphi5012_096</name>
</gene>
<name>A0A5P8PRI1_9CAUD</name>
<proteinExistence type="predicted"/>
<organism evidence="1 2">
    <name type="scientific">Vibrio phage phi50-12</name>
    <dbReference type="NCBI Taxonomy" id="2654972"/>
    <lineage>
        <taxon>Viruses</taxon>
        <taxon>Duplodnaviria</taxon>
        <taxon>Heunggongvirae</taxon>
        <taxon>Uroviricota</taxon>
        <taxon>Caudoviricetes</taxon>
        <taxon>Schitoviridae</taxon>
        <taxon>Penintadodekavirus</taxon>
        <taxon>Penintadodekavirus 5012</taxon>
    </lineage>
</organism>
<evidence type="ECO:0000313" key="1">
    <source>
        <dbReference type="EMBL" id="QFR59879.1"/>
    </source>
</evidence>
<reference evidence="1 2" key="1">
    <citation type="submission" date="2019-10" db="EMBL/GenBank/DDBJ databases">
        <authorList>
            <person name="Lin L.C."/>
        </authorList>
    </citation>
    <scope>NUCLEOTIDE SEQUENCE [LARGE SCALE GENOMIC DNA]</scope>
</reference>
<accession>A0A5P8PRI1</accession>
<evidence type="ECO:0000313" key="2">
    <source>
        <dbReference type="Proteomes" id="UP000325783"/>
    </source>
</evidence>
<sequence length="71" mass="7879">MRRAVIKVQNKPIAMGDGMKYSVQELCGQVITVNIENGDVYTDDNPELGIYGNGCILLASEFEIIMEKENV</sequence>